<evidence type="ECO:0000256" key="1">
    <source>
        <dbReference type="ARBA" id="ARBA00022603"/>
    </source>
</evidence>
<evidence type="ECO:0000256" key="4">
    <source>
        <dbReference type="ARBA" id="ARBA00023453"/>
    </source>
</evidence>
<comment type="caution">
    <text evidence="5">The sequence shown here is derived from an EMBL/GenBank/DDBJ whole genome shotgun (WGS) entry which is preliminary data.</text>
</comment>
<dbReference type="PANTHER" id="PTHR10509:SF33">
    <property type="entry name" value="CATECHOL-O-METHYLTRANSFERASE FAMILY"/>
    <property type="match status" value="1"/>
</dbReference>
<dbReference type="SUPFAM" id="SSF53335">
    <property type="entry name" value="S-adenosyl-L-methionine-dependent methyltransferases"/>
    <property type="match status" value="1"/>
</dbReference>
<evidence type="ECO:0000313" key="5">
    <source>
        <dbReference type="EMBL" id="KAK6766375.1"/>
    </source>
</evidence>
<evidence type="ECO:0000256" key="2">
    <source>
        <dbReference type="ARBA" id="ARBA00022679"/>
    </source>
</evidence>
<gene>
    <name evidence="5" type="primary">Necator_chrX.g26131</name>
    <name evidence="5" type="ORF">RB195_025965</name>
</gene>
<protein>
    <recommendedName>
        <fullName evidence="7">O-methyltransferase</fullName>
    </recommendedName>
</protein>
<evidence type="ECO:0000256" key="3">
    <source>
        <dbReference type="ARBA" id="ARBA00022691"/>
    </source>
</evidence>
<keyword evidence="6" id="KW-1185">Reference proteome</keyword>
<dbReference type="Gene3D" id="3.40.50.150">
    <property type="entry name" value="Vaccinia Virus protein VP39"/>
    <property type="match status" value="1"/>
</dbReference>
<comment type="similarity">
    <text evidence="4">Belongs to the class I-like SAM-binding methyltransferase superfamily. Cation-dependent O-methyltransferase family.</text>
</comment>
<keyword evidence="3" id="KW-0949">S-adenosyl-L-methionine</keyword>
<keyword evidence="2" id="KW-0808">Transferase</keyword>
<dbReference type="InterPro" id="IPR050362">
    <property type="entry name" value="Cation-dep_OMT"/>
</dbReference>
<dbReference type="PANTHER" id="PTHR10509">
    <property type="entry name" value="O-METHYLTRANSFERASE-RELATED"/>
    <property type="match status" value="1"/>
</dbReference>
<dbReference type="InterPro" id="IPR029063">
    <property type="entry name" value="SAM-dependent_MTases_sf"/>
</dbReference>
<dbReference type="Pfam" id="PF01596">
    <property type="entry name" value="Methyltransf_3"/>
    <property type="match status" value="1"/>
</dbReference>
<organism evidence="5 6">
    <name type="scientific">Necator americanus</name>
    <name type="common">Human hookworm</name>
    <dbReference type="NCBI Taxonomy" id="51031"/>
    <lineage>
        <taxon>Eukaryota</taxon>
        <taxon>Metazoa</taxon>
        <taxon>Ecdysozoa</taxon>
        <taxon>Nematoda</taxon>
        <taxon>Chromadorea</taxon>
        <taxon>Rhabditida</taxon>
        <taxon>Rhabditina</taxon>
        <taxon>Rhabditomorpha</taxon>
        <taxon>Strongyloidea</taxon>
        <taxon>Ancylostomatidae</taxon>
        <taxon>Bunostominae</taxon>
        <taxon>Necator</taxon>
    </lineage>
</organism>
<accession>A0ABR1EUY2</accession>
<dbReference type="EMBL" id="JAVFWL010000006">
    <property type="protein sequence ID" value="KAK6766375.1"/>
    <property type="molecule type" value="Genomic_DNA"/>
</dbReference>
<keyword evidence="1" id="KW-0489">Methyltransferase</keyword>
<reference evidence="5 6" key="1">
    <citation type="submission" date="2023-08" db="EMBL/GenBank/DDBJ databases">
        <title>A Necator americanus chromosomal reference genome.</title>
        <authorList>
            <person name="Ilik V."/>
            <person name="Petrzelkova K.J."/>
            <person name="Pardy F."/>
            <person name="Fuh T."/>
            <person name="Niatou-Singa F.S."/>
            <person name="Gouil Q."/>
            <person name="Baker L."/>
            <person name="Ritchie M.E."/>
            <person name="Jex A.R."/>
            <person name="Gazzola D."/>
            <person name="Li H."/>
            <person name="Toshio Fujiwara R."/>
            <person name="Zhan B."/>
            <person name="Aroian R.V."/>
            <person name="Pafco B."/>
            <person name="Schwarz E.M."/>
        </authorList>
    </citation>
    <scope>NUCLEOTIDE SEQUENCE [LARGE SCALE GENOMIC DNA]</scope>
    <source>
        <strain evidence="5 6">Aroian</strain>
        <tissue evidence="5">Whole animal</tissue>
    </source>
</reference>
<evidence type="ECO:0008006" key="7">
    <source>
        <dbReference type="Google" id="ProtNLM"/>
    </source>
</evidence>
<name>A0ABR1EUY2_NECAM</name>
<dbReference type="Proteomes" id="UP001303046">
    <property type="component" value="Unassembled WGS sequence"/>
</dbReference>
<sequence>MRVEFAVLTVMMVCTNALWLPFANIETMFQNIREATLREGADDTAGFFSLSEIATAPIETTTVEQPRFTLPYTKHPYLPVHEHTVATITPSRTTTTEKPSSLSALISPQQRFTTYSPVIIWPTTARTTTEQSTTKRFTWIPVTPHRERATPSSNPYELVHETFITEAVPTTTDNIPLIIKARKFTRPPPTVDPPTSAPSKGSLSSCHLCQTGKRCQADLRSSDTTDPIFQYAYNHSTGTNNHMQLIIRETQRISVHGPLSWKSSVSPEVIQLTKSLISLYQPSRCLVIGVFTGLGLLGIAEKVHSRGLIVAVEHPSYVHYWEEIGLKVAKITGHGYTSKIQLRSSEPIEKALSKLAANDWDNFDFVFLDDLKRENYLDDYEHAVRLLRSNGLLVINQALNNGGVLTSVELMTENDRVISSMNARIKEDGRVRASLLPFGGGTWIIVKK</sequence>
<dbReference type="PROSITE" id="PS51682">
    <property type="entry name" value="SAM_OMT_I"/>
    <property type="match status" value="1"/>
</dbReference>
<evidence type="ECO:0000313" key="6">
    <source>
        <dbReference type="Proteomes" id="UP001303046"/>
    </source>
</evidence>
<dbReference type="InterPro" id="IPR002935">
    <property type="entry name" value="SAM_O-MeTrfase"/>
</dbReference>
<proteinExistence type="inferred from homology"/>